<sequence>MYKKNTALSVAVSLALGSLSVAPIVAYAEEEVEKLQKMKVTGSRISRVEMEEAEPVQVLSSDYIENTGLVSLGDVLNQIPGVGGTVQSSSVNNGSDGAATVNLRGLEAKRTLVLVNGRRMVNGGTGANASVDLNMIPTAMVERIEVLKNGASSVYGSDAVAGVVNIITKQDYEGFEVNVKQGATSKGDGQVTDVSVLAGSSSDRGNITFSAGYSEEKKIMAGNRGFANTDIQHDGQGGTYVGGSSATPWGYYDGKTFGPEGSNSLRDFSAPDDLYNYAPDNYLKRPSERMYLATQGNYLVAENDILGPVTASFEALYSNSKSNYLLAAEPIFGAFQGYSPISADNEFNPTGADITDWRRRMVETGGRNRSFESDTARFVFALDGEFSNGWMWDTSFNWGKTKTNQLESNVFMKDRVSNAVGASANGQCLDSAGTVIAGCVPMNVFGEVSQAALDYATFTRQDSGYNQQQIFDFNVTGDLFEHEMGTVAFAAGYQTRTEKGGSQPDALVVLGNASGNAESPTEGSYSVDSFYGELLIPILSDVTLADYLEAKVSARHDKYSSFGGETTMGYSFLYQPVEDVLFRGTYSEVFKAPSIAELYGGSAESADVLTDPTGQDSSGRSQFPVFYGSNEELKPEEGHTASLGLVYSPSFVDGLSTTVDYWQIELENLIDNIDPQLMLDECATSGKYCDKISRFANGDIKSIDARLTNVGKLKTDGLDVNLRYAYNFDPMVLSLNWENTYVFNYDLTQSDGTVEEYNGKFISDQIGLFSKFRSTLNVGLAQDAWRANWTTRLIDGVDYELPGSDKETYDFSVPTVVYHDVSAAYAFDNGITLSGGVNNLFDKEPPLILDTISANTDTTTYDVGGRYFYANLNFKF</sequence>
<keyword evidence="4 8" id="KW-0812">Transmembrane</keyword>
<dbReference type="HOGENOM" id="CLU_010745_0_0_6"/>
<dbReference type="InterPro" id="IPR039426">
    <property type="entry name" value="TonB-dep_rcpt-like"/>
</dbReference>
<evidence type="ECO:0000256" key="6">
    <source>
        <dbReference type="ARBA" id="ARBA00023136"/>
    </source>
</evidence>
<dbReference type="SUPFAM" id="SSF56935">
    <property type="entry name" value="Porins"/>
    <property type="match status" value="1"/>
</dbReference>
<comment type="subcellular location">
    <subcellularLocation>
        <location evidence="1 8">Cell outer membrane</location>
        <topology evidence="1 8">Multi-pass membrane protein</topology>
    </subcellularLocation>
</comment>
<dbReference type="AlphaFoldDB" id="Q1ZLE3"/>
<dbReference type="PROSITE" id="PS52016">
    <property type="entry name" value="TONB_DEPENDENT_REC_3"/>
    <property type="match status" value="1"/>
</dbReference>
<comment type="caution">
    <text evidence="13">The sequence shown here is derived from an EMBL/GenBank/DDBJ whole genome shotgun (WGS) entry which is preliminary data.</text>
</comment>
<comment type="similarity">
    <text evidence="8 9">Belongs to the TonB-dependent receptor family.</text>
</comment>
<evidence type="ECO:0000256" key="10">
    <source>
        <dbReference type="SAM" id="SignalP"/>
    </source>
</evidence>
<evidence type="ECO:0000256" key="3">
    <source>
        <dbReference type="ARBA" id="ARBA00022452"/>
    </source>
</evidence>
<dbReference type="EMBL" id="AAOJ01000011">
    <property type="protein sequence ID" value="EAS63074.1"/>
    <property type="molecule type" value="Genomic_DNA"/>
</dbReference>
<keyword evidence="7 8" id="KW-0998">Cell outer membrane</keyword>
<dbReference type="InterPro" id="IPR012910">
    <property type="entry name" value="Plug_dom"/>
</dbReference>
<dbReference type="InterPro" id="IPR036942">
    <property type="entry name" value="Beta-barrel_TonB_sf"/>
</dbReference>
<evidence type="ECO:0000256" key="2">
    <source>
        <dbReference type="ARBA" id="ARBA00022448"/>
    </source>
</evidence>
<evidence type="ECO:0000256" key="5">
    <source>
        <dbReference type="ARBA" id="ARBA00023077"/>
    </source>
</evidence>
<evidence type="ECO:0000259" key="12">
    <source>
        <dbReference type="Pfam" id="PF07715"/>
    </source>
</evidence>
<evidence type="ECO:0000256" key="4">
    <source>
        <dbReference type="ARBA" id="ARBA00022692"/>
    </source>
</evidence>
<dbReference type="CDD" id="cd01347">
    <property type="entry name" value="ligand_gated_channel"/>
    <property type="match status" value="1"/>
</dbReference>
<evidence type="ECO:0000313" key="14">
    <source>
        <dbReference type="Proteomes" id="UP000001603"/>
    </source>
</evidence>
<proteinExistence type="inferred from homology"/>
<dbReference type="RefSeq" id="WP_005371737.1">
    <property type="nucleotide sequence ID" value="NZ_CH902602.1"/>
</dbReference>
<reference evidence="13 14" key="1">
    <citation type="journal article" date="2009" name="Proc. Natl. Acad. Sci. U.S.A.">
        <title>The genomic basis of trophic strategy in marine bacteria.</title>
        <authorList>
            <person name="Lauro F.M."/>
            <person name="McDougald D."/>
            <person name="Thomas T."/>
            <person name="Williams T.J."/>
            <person name="Egan S."/>
            <person name="Rice S."/>
            <person name="DeMaere M.Z."/>
            <person name="Ting L."/>
            <person name="Ertan H."/>
            <person name="Johnson J."/>
            <person name="Ferriera S."/>
            <person name="Lapidus A."/>
            <person name="Anderson I."/>
            <person name="Kyrpides N."/>
            <person name="Munk A.C."/>
            <person name="Detter C."/>
            <person name="Han C.S."/>
            <person name="Brown M.V."/>
            <person name="Robb F.T."/>
            <person name="Kjelleberg S."/>
            <person name="Cavicchioli R."/>
        </authorList>
    </citation>
    <scope>NUCLEOTIDE SEQUENCE [LARGE SCALE GENOMIC DNA]</scope>
    <source>
        <strain evidence="13 14">S14</strain>
    </source>
</reference>
<accession>Q1ZLE3</accession>
<dbReference type="PANTHER" id="PTHR47234">
    <property type="match status" value="1"/>
</dbReference>
<dbReference type="Pfam" id="PF00593">
    <property type="entry name" value="TonB_dep_Rec_b-barrel"/>
    <property type="match status" value="1"/>
</dbReference>
<evidence type="ECO:0000256" key="9">
    <source>
        <dbReference type="RuleBase" id="RU003357"/>
    </source>
</evidence>
<feature type="domain" description="TonB-dependent receptor-like beta-barrel" evidence="11">
    <location>
        <begin position="337"/>
        <end position="840"/>
    </location>
</feature>
<dbReference type="InterPro" id="IPR000531">
    <property type="entry name" value="Beta-barrel_TonB"/>
</dbReference>
<gene>
    <name evidence="13" type="ORF">VAS14_21131</name>
</gene>
<dbReference type="eggNOG" id="COG4771">
    <property type="taxonomic scope" value="Bacteria"/>
</dbReference>
<dbReference type="Gene3D" id="2.170.130.10">
    <property type="entry name" value="TonB-dependent receptor, plug domain"/>
    <property type="match status" value="1"/>
</dbReference>
<evidence type="ECO:0000256" key="8">
    <source>
        <dbReference type="PROSITE-ProRule" id="PRU01360"/>
    </source>
</evidence>
<dbReference type="Pfam" id="PF07715">
    <property type="entry name" value="Plug"/>
    <property type="match status" value="1"/>
</dbReference>
<dbReference type="Proteomes" id="UP000001603">
    <property type="component" value="Unassembled WGS sequence"/>
</dbReference>
<keyword evidence="13" id="KW-0675">Receptor</keyword>
<keyword evidence="10" id="KW-0732">Signal</keyword>
<protein>
    <submittedName>
        <fullName evidence="13">TonB-dependent receptor</fullName>
    </submittedName>
</protein>
<organism evidence="13 14">
    <name type="scientific">Photobacterium angustum (strain S14 / CCUG 15956)</name>
    <name type="common">Vibrio sp. (strain S14 / CCUG 15956)</name>
    <dbReference type="NCBI Taxonomy" id="314292"/>
    <lineage>
        <taxon>Bacteria</taxon>
        <taxon>Pseudomonadati</taxon>
        <taxon>Pseudomonadota</taxon>
        <taxon>Gammaproteobacteria</taxon>
        <taxon>Vibrionales</taxon>
        <taxon>Vibrionaceae</taxon>
        <taxon>Photobacterium</taxon>
    </lineage>
</organism>
<dbReference type="GO" id="GO:0009279">
    <property type="term" value="C:cell outer membrane"/>
    <property type="evidence" value="ECO:0007669"/>
    <property type="project" value="UniProtKB-SubCell"/>
</dbReference>
<evidence type="ECO:0000313" key="13">
    <source>
        <dbReference type="EMBL" id="EAS63074.1"/>
    </source>
</evidence>
<keyword evidence="3 8" id="KW-1134">Transmembrane beta strand</keyword>
<evidence type="ECO:0000256" key="1">
    <source>
        <dbReference type="ARBA" id="ARBA00004571"/>
    </source>
</evidence>
<keyword evidence="6 8" id="KW-0472">Membrane</keyword>
<dbReference type="InterPro" id="IPR037066">
    <property type="entry name" value="Plug_dom_sf"/>
</dbReference>
<dbReference type="Gene3D" id="2.40.170.20">
    <property type="entry name" value="TonB-dependent receptor, beta-barrel domain"/>
    <property type="match status" value="1"/>
</dbReference>
<dbReference type="PANTHER" id="PTHR47234:SF2">
    <property type="entry name" value="TONB-DEPENDENT RECEPTOR"/>
    <property type="match status" value="1"/>
</dbReference>
<dbReference type="OrthoDB" id="9805434at2"/>
<feature type="domain" description="TonB-dependent receptor plug" evidence="12">
    <location>
        <begin position="50"/>
        <end position="163"/>
    </location>
</feature>
<name>Q1ZLE3_PHOAS</name>
<keyword evidence="5 9" id="KW-0798">TonB box</keyword>
<feature type="signal peptide" evidence="10">
    <location>
        <begin position="1"/>
        <end position="28"/>
    </location>
</feature>
<evidence type="ECO:0000256" key="7">
    <source>
        <dbReference type="ARBA" id="ARBA00023237"/>
    </source>
</evidence>
<evidence type="ECO:0000259" key="11">
    <source>
        <dbReference type="Pfam" id="PF00593"/>
    </source>
</evidence>
<feature type="chain" id="PRO_5004198477" evidence="10">
    <location>
        <begin position="29"/>
        <end position="876"/>
    </location>
</feature>
<keyword evidence="2 8" id="KW-0813">Transport</keyword>